<dbReference type="GO" id="GO:0000981">
    <property type="term" value="F:DNA-binding transcription factor activity, RNA polymerase II-specific"/>
    <property type="evidence" value="ECO:0007669"/>
    <property type="project" value="InterPro"/>
</dbReference>
<proteinExistence type="predicted"/>
<protein>
    <recommendedName>
        <fullName evidence="3">Zn(2)-C6 fungal-type domain-containing protein</fullName>
    </recommendedName>
</protein>
<evidence type="ECO:0000259" key="3">
    <source>
        <dbReference type="PROSITE" id="PS50048"/>
    </source>
</evidence>
<dbReference type="Gene3D" id="4.10.240.10">
    <property type="entry name" value="Zn(2)-C6 fungal-type DNA-binding domain"/>
    <property type="match status" value="1"/>
</dbReference>
<evidence type="ECO:0000313" key="4">
    <source>
        <dbReference type="EMBL" id="KAH3672621.1"/>
    </source>
</evidence>
<sequence length="538" mass="61968">MTVAPKKRACDWCHTSKQVCLGGNPCDRCYRNGWNCVNERPAKKIGRPPKPISDKPQKPRKYNKNGCLSCKQRKRKCENETWPCKLCLRLGLKCSGEAGTAASAEKLLTKQIDAFNDLKEAEKMYMKYFVNEVAPILFAKNHAHVFLKQVVNLAFLYQQVRNPILGIAATHRSCKLDHELSSVREFNPAYRDSITYRARSKFSEYPRCSDEIELLSVLLSVTMEILVGDSLDWFQLLQRAYRILERCGGILSLTNDKDDQLKLISVQLFCYLDFVSSLSTCNPPYVEMQHMNQFETSYNKSESLEEFAIEGLVDESLLANTEINSRFVSSLLSDNDTTNILKIELGFKFGIAGDIFKIMGKISALASLRKLRGKDSKYDIEFDRFASEIEMKLQNWDVPEEINFENISDFQRTQYALALQWACFLRLHQIRYGYNRDDSRPKGCLVNILQAIESIPERSQLESGLMVPLILAGSVASQEDDRRIILKRMRNISGTLKFPYIQRFEMLLMKIWERDSLDGNFVNWAAVRYYEFPGLVMF</sequence>
<dbReference type="PANTHER" id="PTHR37534">
    <property type="entry name" value="TRANSCRIPTIONAL ACTIVATOR PROTEIN UGA3"/>
    <property type="match status" value="1"/>
</dbReference>
<dbReference type="InterPro" id="IPR036864">
    <property type="entry name" value="Zn2-C6_fun-type_DNA-bd_sf"/>
</dbReference>
<dbReference type="Pfam" id="PF11951">
    <property type="entry name" value="Fungal_trans_2"/>
    <property type="match status" value="1"/>
</dbReference>
<dbReference type="PANTHER" id="PTHR37534:SF7">
    <property type="entry name" value="TRANSCRIPTIONAL ACTIVATOR PROTEIN UGA3"/>
    <property type="match status" value="1"/>
</dbReference>
<gene>
    <name evidence="4" type="ORF">OGATHE_002266</name>
</gene>
<name>A0A9P8TBW8_9ASCO</name>
<comment type="caution">
    <text evidence="4">The sequence shown here is derived from an EMBL/GenBank/DDBJ whole genome shotgun (WGS) entry which is preliminary data.</text>
</comment>
<dbReference type="GO" id="GO:0008270">
    <property type="term" value="F:zinc ion binding"/>
    <property type="evidence" value="ECO:0007669"/>
    <property type="project" value="InterPro"/>
</dbReference>
<comment type="subcellular location">
    <subcellularLocation>
        <location evidence="1">Nucleus</location>
    </subcellularLocation>
</comment>
<evidence type="ECO:0000313" key="5">
    <source>
        <dbReference type="Proteomes" id="UP000788993"/>
    </source>
</evidence>
<dbReference type="PROSITE" id="PS50048">
    <property type="entry name" value="ZN2_CY6_FUNGAL_2"/>
    <property type="match status" value="1"/>
</dbReference>
<dbReference type="CDD" id="cd00067">
    <property type="entry name" value="GAL4"/>
    <property type="match status" value="1"/>
</dbReference>
<dbReference type="EMBL" id="JAEUBD010000753">
    <property type="protein sequence ID" value="KAH3672621.1"/>
    <property type="molecule type" value="Genomic_DNA"/>
</dbReference>
<dbReference type="SUPFAM" id="SSF57701">
    <property type="entry name" value="Zn2/Cys6 DNA-binding domain"/>
    <property type="match status" value="2"/>
</dbReference>
<evidence type="ECO:0000256" key="1">
    <source>
        <dbReference type="ARBA" id="ARBA00004123"/>
    </source>
</evidence>
<keyword evidence="5" id="KW-1185">Reference proteome</keyword>
<dbReference type="PROSITE" id="PS00463">
    <property type="entry name" value="ZN2_CY6_FUNGAL_1"/>
    <property type="match status" value="2"/>
</dbReference>
<evidence type="ECO:0000256" key="2">
    <source>
        <dbReference type="ARBA" id="ARBA00023242"/>
    </source>
</evidence>
<dbReference type="AlphaFoldDB" id="A0A9P8TBW8"/>
<dbReference type="GO" id="GO:0045944">
    <property type="term" value="P:positive regulation of transcription by RNA polymerase II"/>
    <property type="evidence" value="ECO:0007669"/>
    <property type="project" value="TreeGrafter"/>
</dbReference>
<dbReference type="Proteomes" id="UP000788993">
    <property type="component" value="Unassembled WGS sequence"/>
</dbReference>
<dbReference type="GO" id="GO:0000976">
    <property type="term" value="F:transcription cis-regulatory region binding"/>
    <property type="evidence" value="ECO:0007669"/>
    <property type="project" value="TreeGrafter"/>
</dbReference>
<dbReference type="Pfam" id="PF00172">
    <property type="entry name" value="Zn_clus"/>
    <property type="match status" value="2"/>
</dbReference>
<feature type="domain" description="Zn(2)-C6 fungal-type" evidence="3">
    <location>
        <begin position="66"/>
        <end position="95"/>
    </location>
</feature>
<accession>A0A9P8TBW8</accession>
<dbReference type="GO" id="GO:0005634">
    <property type="term" value="C:nucleus"/>
    <property type="evidence" value="ECO:0007669"/>
    <property type="project" value="UniProtKB-SubCell"/>
</dbReference>
<keyword evidence="2" id="KW-0539">Nucleus</keyword>
<reference evidence="4" key="1">
    <citation type="journal article" date="2021" name="Open Biol.">
        <title>Shared evolutionary footprints suggest mitochondrial oxidative damage underlies multiple complex I losses in fungi.</title>
        <authorList>
            <person name="Schikora-Tamarit M.A."/>
            <person name="Marcet-Houben M."/>
            <person name="Nosek J."/>
            <person name="Gabaldon T."/>
        </authorList>
    </citation>
    <scope>NUCLEOTIDE SEQUENCE</scope>
    <source>
        <strain evidence="4">NCAIM Y.01608</strain>
    </source>
</reference>
<dbReference type="InterPro" id="IPR001138">
    <property type="entry name" value="Zn2Cys6_DnaBD"/>
</dbReference>
<organism evidence="4 5">
    <name type="scientific">Ogataea polymorpha</name>
    <dbReference type="NCBI Taxonomy" id="460523"/>
    <lineage>
        <taxon>Eukaryota</taxon>
        <taxon>Fungi</taxon>
        <taxon>Dikarya</taxon>
        <taxon>Ascomycota</taxon>
        <taxon>Saccharomycotina</taxon>
        <taxon>Pichiomycetes</taxon>
        <taxon>Pichiales</taxon>
        <taxon>Pichiaceae</taxon>
        <taxon>Ogataea</taxon>
    </lineage>
</organism>
<dbReference type="InterPro" id="IPR021858">
    <property type="entry name" value="Fun_TF"/>
</dbReference>
<dbReference type="SMART" id="SM00066">
    <property type="entry name" value="GAL4"/>
    <property type="match status" value="2"/>
</dbReference>
<reference evidence="4" key="2">
    <citation type="submission" date="2021-01" db="EMBL/GenBank/DDBJ databases">
        <authorList>
            <person name="Schikora-Tamarit M.A."/>
        </authorList>
    </citation>
    <scope>NUCLEOTIDE SEQUENCE</scope>
    <source>
        <strain evidence="4">NCAIM Y.01608</strain>
    </source>
</reference>